<dbReference type="Proteomes" id="UP001501920">
    <property type="component" value="Chromosome 12"/>
</dbReference>
<dbReference type="OMA" id="KGEKWID"/>
<evidence type="ECO:0000313" key="5">
    <source>
        <dbReference type="Ensembl" id="ENSPNAP00000016343.1"/>
    </source>
</evidence>
<gene>
    <name evidence="5" type="primary">PNPLA4</name>
</gene>
<reference evidence="5" key="2">
    <citation type="submission" date="2025-08" db="UniProtKB">
        <authorList>
            <consortium name="Ensembl"/>
        </authorList>
    </citation>
    <scope>IDENTIFICATION</scope>
</reference>
<dbReference type="InterPro" id="IPR002641">
    <property type="entry name" value="PNPLA_dom"/>
</dbReference>
<evidence type="ECO:0000256" key="1">
    <source>
        <dbReference type="ARBA" id="ARBA00023098"/>
    </source>
</evidence>
<dbReference type="OrthoDB" id="197155at2759"/>
<dbReference type="InterPro" id="IPR033902">
    <property type="entry name" value="PNPLA4"/>
</dbReference>
<evidence type="ECO:0000256" key="3">
    <source>
        <dbReference type="SAM" id="Phobius"/>
    </source>
</evidence>
<dbReference type="Gene3D" id="3.40.1090.10">
    <property type="entry name" value="Cytosolic phospholipase A2 catalytic domain"/>
    <property type="match status" value="1"/>
</dbReference>
<dbReference type="RefSeq" id="XP_017554608.1">
    <property type="nucleotide sequence ID" value="XM_017699119.2"/>
</dbReference>
<dbReference type="GO" id="GO:0019433">
    <property type="term" value="P:triglyceride catabolic process"/>
    <property type="evidence" value="ECO:0007669"/>
    <property type="project" value="TreeGrafter"/>
</dbReference>
<protein>
    <recommendedName>
        <fullName evidence="4">PNPLA domain-containing protein</fullName>
    </recommendedName>
</protein>
<dbReference type="AlphaFoldDB" id="A0A3B4CYD7"/>
<feature type="active site" description="Proton acceptor" evidence="2">
    <location>
        <position position="163"/>
    </location>
</feature>
<dbReference type="GeneID" id="108428249"/>
<dbReference type="Pfam" id="PF01734">
    <property type="entry name" value="Patatin"/>
    <property type="match status" value="1"/>
</dbReference>
<keyword evidence="2" id="KW-0442">Lipid degradation</keyword>
<feature type="transmembrane region" description="Helical" evidence="3">
    <location>
        <begin position="6"/>
        <end position="26"/>
    </location>
</feature>
<evidence type="ECO:0000313" key="6">
    <source>
        <dbReference type="Proteomes" id="UP001501920"/>
    </source>
</evidence>
<keyword evidence="1 2" id="KW-0443">Lipid metabolism</keyword>
<accession>A0A3B4CYD7</accession>
<dbReference type="PANTHER" id="PTHR12406:SF7">
    <property type="entry name" value="PATATIN-LIKE PHOSPHOLIPASE DOMAIN-CONTAINING PROTEIN 4"/>
    <property type="match status" value="1"/>
</dbReference>
<keyword evidence="3" id="KW-0472">Membrane</keyword>
<dbReference type="GO" id="GO:0050253">
    <property type="term" value="F:retinyl-palmitate esterase activity"/>
    <property type="evidence" value="ECO:0007669"/>
    <property type="project" value="InterPro"/>
</dbReference>
<dbReference type="InterPro" id="IPR033562">
    <property type="entry name" value="PLPL"/>
</dbReference>
<keyword evidence="3" id="KW-0812">Transmembrane</keyword>
<name>A0A3B4CYD7_PYGNA</name>
<reference evidence="5 6" key="1">
    <citation type="submission" date="2020-10" db="EMBL/GenBank/DDBJ databases">
        <title>Pygocentrus nattereri (red-bellied piranha) genome, fPygNat1, primary haplotype.</title>
        <authorList>
            <person name="Myers G."/>
            <person name="Meyer A."/>
            <person name="Karagic N."/>
            <person name="Pippel M."/>
            <person name="Winkler S."/>
            <person name="Tracey A."/>
            <person name="Wood J."/>
            <person name="Formenti G."/>
            <person name="Howe K."/>
            <person name="Fedrigo O."/>
            <person name="Jarvis E.D."/>
        </authorList>
    </citation>
    <scope>NUCLEOTIDE SEQUENCE [LARGE SCALE GENOMIC DNA]</scope>
</reference>
<dbReference type="InterPro" id="IPR016035">
    <property type="entry name" value="Acyl_Trfase/lysoPLipase"/>
</dbReference>
<dbReference type="PROSITE" id="PS51635">
    <property type="entry name" value="PNPLA"/>
    <property type="match status" value="1"/>
</dbReference>
<dbReference type="GO" id="GO:0055088">
    <property type="term" value="P:lipid homeostasis"/>
    <property type="evidence" value="ECO:0007669"/>
    <property type="project" value="TreeGrafter"/>
</dbReference>
<dbReference type="STRING" id="42514.ENSPNAP00000016343"/>
<dbReference type="GO" id="GO:0016020">
    <property type="term" value="C:membrane"/>
    <property type="evidence" value="ECO:0007669"/>
    <property type="project" value="TreeGrafter"/>
</dbReference>
<sequence>MTVVNLSFAACGFMGIYQLGAVGAFLRHGNMLLASMRACAGASAGALVASVVITAPDKLEHCKEFTYRFASNIRRQTFGPLTPGYDFMMELRDGIEDILPSNAHLLANERLHISITNSRTGKNSMVSSFTSRDDLIKVLLASSFVPIYAGLKPVEFQGQKWIDGGFTDSIPILPVGRTITVSPFSGSQDVCPRHTGRRKLHLRVANMSIIFSKDNIKRLNQALFPPSLPRMQAIHQEGYEDALRFLRTEGWMQ</sequence>
<keyword evidence="3" id="KW-1133">Transmembrane helix</keyword>
<feature type="short sequence motif" description="GXSXG" evidence="2">
    <location>
        <begin position="41"/>
        <end position="45"/>
    </location>
</feature>
<dbReference type="GO" id="GO:0005811">
    <property type="term" value="C:lipid droplet"/>
    <property type="evidence" value="ECO:0007669"/>
    <property type="project" value="TreeGrafter"/>
</dbReference>
<feature type="short sequence motif" description="DGA/G" evidence="2">
    <location>
        <begin position="163"/>
        <end position="165"/>
    </location>
</feature>
<dbReference type="RefSeq" id="XP_037399728.1">
    <property type="nucleotide sequence ID" value="XM_037543831.1"/>
</dbReference>
<dbReference type="GO" id="GO:0004806">
    <property type="term" value="F:triacylglycerol lipase activity"/>
    <property type="evidence" value="ECO:0007669"/>
    <property type="project" value="InterPro"/>
</dbReference>
<dbReference type="CTD" id="8228"/>
<dbReference type="SUPFAM" id="SSF52151">
    <property type="entry name" value="FabD/lysophospholipase-like"/>
    <property type="match status" value="1"/>
</dbReference>
<proteinExistence type="predicted"/>
<feature type="domain" description="PNPLA" evidence="4">
    <location>
        <begin position="6"/>
        <end position="176"/>
    </location>
</feature>
<evidence type="ECO:0000256" key="2">
    <source>
        <dbReference type="PROSITE-ProRule" id="PRU01161"/>
    </source>
</evidence>
<feature type="transmembrane region" description="Helical" evidence="3">
    <location>
        <begin position="38"/>
        <end position="56"/>
    </location>
</feature>
<organism evidence="5 6">
    <name type="scientific">Pygocentrus nattereri</name>
    <name type="common">Red-bellied piranha</name>
    <dbReference type="NCBI Taxonomy" id="42514"/>
    <lineage>
        <taxon>Eukaryota</taxon>
        <taxon>Metazoa</taxon>
        <taxon>Chordata</taxon>
        <taxon>Craniata</taxon>
        <taxon>Vertebrata</taxon>
        <taxon>Euteleostomi</taxon>
        <taxon>Actinopterygii</taxon>
        <taxon>Neopterygii</taxon>
        <taxon>Teleostei</taxon>
        <taxon>Ostariophysi</taxon>
        <taxon>Characiformes</taxon>
        <taxon>Characoidei</taxon>
        <taxon>Pygocentrus</taxon>
    </lineage>
</organism>
<reference evidence="5" key="3">
    <citation type="submission" date="2025-09" db="UniProtKB">
        <authorList>
            <consortium name="Ensembl"/>
        </authorList>
    </citation>
    <scope>IDENTIFICATION</scope>
</reference>
<dbReference type="GO" id="GO:0005737">
    <property type="term" value="C:cytoplasm"/>
    <property type="evidence" value="ECO:0007669"/>
    <property type="project" value="TreeGrafter"/>
</dbReference>
<evidence type="ECO:0000259" key="4">
    <source>
        <dbReference type="PROSITE" id="PS51635"/>
    </source>
</evidence>
<dbReference type="CDD" id="cd07222">
    <property type="entry name" value="Pat_PNPLA4"/>
    <property type="match status" value="1"/>
</dbReference>
<feature type="active site" description="Nucleophile" evidence="2">
    <location>
        <position position="43"/>
    </location>
</feature>
<keyword evidence="2" id="KW-0378">Hydrolase</keyword>
<dbReference type="Ensembl" id="ENSPNAT00000024841.2">
    <property type="protein sequence ID" value="ENSPNAP00000016343.1"/>
    <property type="gene ID" value="ENSPNAG00000022494.2"/>
</dbReference>
<dbReference type="GeneTree" id="ENSGT00940000165158"/>
<comment type="caution">
    <text evidence="2">Lacks conserved residue(s) required for the propagation of feature annotation.</text>
</comment>
<keyword evidence="6" id="KW-1185">Reference proteome</keyword>
<dbReference type="PANTHER" id="PTHR12406">
    <property type="entry name" value="CALCIUM-INDEPENDENT PHOSPHOLIPASE A2 IPLA2 -RELATED"/>
    <property type="match status" value="1"/>
</dbReference>